<dbReference type="Gene3D" id="3.40.350.10">
    <property type="entry name" value="Creatinase/prolidase N-terminal domain"/>
    <property type="match status" value="1"/>
</dbReference>
<dbReference type="Proteomes" id="UP000317938">
    <property type="component" value="Unassembled WGS sequence"/>
</dbReference>
<keyword evidence="2 5" id="KW-0479">Metal-binding</keyword>
<sequence length="409" mass="45537">MSIGVGGKTVKEALASLTDMSQGIEDITVSEYQQRILKAQGAMKEQCVAAMFISPSSNLTYFTGIQWRATERLLGAIIPVEGPVIYVVPNFELSSFKQCIIVEGELVTWQEHENPYELAIKLFFLKLKPEYYNWELALCGAMPHGMAKKLTDLEPNFKFSCADKITEPLRQIKSQQELLILKRAMEMTLAVQQAAASILYQGISSKDVVEFIDLAHKKVGATGSYFCLVLFAEASAIPHGIKGWQTLKSGDMVLIDTGCKFKGYTSDITRSYVFGIPTKRQKQVWNIEKELQEVAFNAARLHHTCASVDQQVRNRLLELGYGEEYSLPGVPHRTGHGIGLDIHEGPYLVGGDDTKLSVGMCFSNEPTICIPKQFGVRLEDHFYMTKTGPVWFTEPSKSLADPFGLSSNE</sequence>
<dbReference type="SUPFAM" id="SSF53092">
    <property type="entry name" value="Creatinase/prolidase N-terminal domain"/>
    <property type="match status" value="1"/>
</dbReference>
<dbReference type="Gene3D" id="3.90.230.10">
    <property type="entry name" value="Creatinase/methionine aminopeptidase superfamily"/>
    <property type="match status" value="1"/>
</dbReference>
<dbReference type="Pfam" id="PF01321">
    <property type="entry name" value="Creatinase_N"/>
    <property type="match status" value="1"/>
</dbReference>
<gene>
    <name evidence="8" type="ORF">FQP85_04690</name>
</gene>
<comment type="caution">
    <text evidence="8">The sequence shown here is derived from an EMBL/GenBank/DDBJ whole genome shotgun (WGS) entry which is preliminary data.</text>
</comment>
<keyword evidence="1" id="KW-0645">Protease</keyword>
<evidence type="ECO:0000256" key="3">
    <source>
        <dbReference type="ARBA" id="ARBA00022801"/>
    </source>
</evidence>
<dbReference type="PROSITE" id="PS00491">
    <property type="entry name" value="PROLINE_PEPTIDASE"/>
    <property type="match status" value="1"/>
</dbReference>
<keyword evidence="3" id="KW-0378">Hydrolase</keyword>
<evidence type="ECO:0000313" key="9">
    <source>
        <dbReference type="Proteomes" id="UP000317938"/>
    </source>
</evidence>
<evidence type="ECO:0000259" key="6">
    <source>
        <dbReference type="Pfam" id="PF00557"/>
    </source>
</evidence>
<dbReference type="GO" id="GO:0004177">
    <property type="term" value="F:aminopeptidase activity"/>
    <property type="evidence" value="ECO:0007669"/>
    <property type="project" value="UniProtKB-KW"/>
</dbReference>
<feature type="domain" description="Creatinase N-terminal" evidence="7">
    <location>
        <begin position="35"/>
        <end position="171"/>
    </location>
</feature>
<protein>
    <submittedName>
        <fullName evidence="8">Aminopeptidase P family protein</fullName>
    </submittedName>
</protein>
<dbReference type="PANTHER" id="PTHR46112">
    <property type="entry name" value="AMINOPEPTIDASE"/>
    <property type="match status" value="1"/>
</dbReference>
<dbReference type="InterPro" id="IPR029149">
    <property type="entry name" value="Creatin/AminoP/Spt16_N"/>
</dbReference>
<evidence type="ECO:0000313" key="8">
    <source>
        <dbReference type="EMBL" id="TVU84954.1"/>
    </source>
</evidence>
<evidence type="ECO:0000256" key="4">
    <source>
        <dbReference type="ARBA" id="ARBA00023049"/>
    </source>
</evidence>
<keyword evidence="4" id="KW-0482">Metalloprotease</keyword>
<dbReference type="PANTHER" id="PTHR46112:SF3">
    <property type="entry name" value="AMINOPEPTIDASE YPDF"/>
    <property type="match status" value="1"/>
</dbReference>
<evidence type="ECO:0000256" key="5">
    <source>
        <dbReference type="RuleBase" id="RU000590"/>
    </source>
</evidence>
<dbReference type="InterPro" id="IPR000994">
    <property type="entry name" value="Pept_M24"/>
</dbReference>
<proteinExistence type="inferred from homology"/>
<dbReference type="EMBL" id="VNFF01000004">
    <property type="protein sequence ID" value="TVU84954.1"/>
    <property type="molecule type" value="Genomic_DNA"/>
</dbReference>
<dbReference type="InterPro" id="IPR050659">
    <property type="entry name" value="Peptidase_M24B"/>
</dbReference>
<keyword evidence="9" id="KW-1185">Reference proteome</keyword>
<dbReference type="InterPro" id="IPR000587">
    <property type="entry name" value="Creatinase_N"/>
</dbReference>
<reference evidence="8 9" key="1">
    <citation type="submission" date="2019-07" db="EMBL/GenBank/DDBJ databases">
        <title>Diversity of Bacteria from Kongsfjorden, Arctic.</title>
        <authorList>
            <person name="Yu Y."/>
        </authorList>
    </citation>
    <scope>NUCLEOTIDE SEQUENCE [LARGE SCALE GENOMIC DNA]</scope>
    <source>
        <strain evidence="8 9">SM1927</strain>
    </source>
</reference>
<dbReference type="Pfam" id="PF00557">
    <property type="entry name" value="Peptidase_M24"/>
    <property type="match status" value="1"/>
</dbReference>
<dbReference type="InterPro" id="IPR036005">
    <property type="entry name" value="Creatinase/aminopeptidase-like"/>
</dbReference>
<accession>A0ABY3FGZ6</accession>
<comment type="similarity">
    <text evidence="5">Belongs to the peptidase M24B family.</text>
</comment>
<dbReference type="SUPFAM" id="SSF55920">
    <property type="entry name" value="Creatinase/aminopeptidase"/>
    <property type="match status" value="1"/>
</dbReference>
<evidence type="ECO:0000259" key="7">
    <source>
        <dbReference type="Pfam" id="PF01321"/>
    </source>
</evidence>
<feature type="domain" description="Peptidase M24" evidence="6">
    <location>
        <begin position="181"/>
        <end position="386"/>
    </location>
</feature>
<evidence type="ECO:0000256" key="2">
    <source>
        <dbReference type="ARBA" id="ARBA00022723"/>
    </source>
</evidence>
<evidence type="ECO:0000256" key="1">
    <source>
        <dbReference type="ARBA" id="ARBA00022670"/>
    </source>
</evidence>
<keyword evidence="8" id="KW-0031">Aminopeptidase</keyword>
<name>A0ABY3FGZ6_9GAMM</name>
<dbReference type="InterPro" id="IPR001131">
    <property type="entry name" value="Peptidase_M24B_aminopep-P_CS"/>
</dbReference>
<organism evidence="8 9">
    <name type="scientific">Pseudoalteromonas neustonica</name>
    <dbReference type="NCBI Taxonomy" id="1840331"/>
    <lineage>
        <taxon>Bacteria</taxon>
        <taxon>Pseudomonadati</taxon>
        <taxon>Pseudomonadota</taxon>
        <taxon>Gammaproteobacteria</taxon>
        <taxon>Alteromonadales</taxon>
        <taxon>Pseudoalteromonadaceae</taxon>
        <taxon>Pseudoalteromonas</taxon>
    </lineage>
</organism>